<dbReference type="InterPro" id="IPR028994">
    <property type="entry name" value="Integrin_alpha_N"/>
</dbReference>
<feature type="non-terminal residue" evidence="1">
    <location>
        <position position="1"/>
    </location>
</feature>
<accession>A0A382YFK8</accession>
<sequence>GYDDFLISTPYKGWVSEYSGQEWGQSQLYYGQSNWLGQFDDDDVNTVVIKGDYLGHYIIPLGDFDGDGVDEFAFSSGNLHQNQTIIPWWGNDRNDENQPDPTINLDNDSVVEKQAGAVIGNLSGLNLQSGETINYNNITIDGDSADFFEVTTSGELKLKDDIVLTYEGSNDVLINISGYTSEGIYFKKYFTIKIIDVNDIPEFILSEQWVDEGIPGAIVGSVNIKETALDQNDTYTYVLGGNDAQYFDLSETGELKLKDSETTN</sequence>
<proteinExistence type="predicted"/>
<feature type="non-terminal residue" evidence="1">
    <location>
        <position position="264"/>
    </location>
</feature>
<dbReference type="Gene3D" id="2.130.10.130">
    <property type="entry name" value="Integrin alpha, N-terminal"/>
    <property type="match status" value="1"/>
</dbReference>
<evidence type="ECO:0008006" key="2">
    <source>
        <dbReference type="Google" id="ProtNLM"/>
    </source>
</evidence>
<dbReference type="AlphaFoldDB" id="A0A382YFK8"/>
<evidence type="ECO:0000313" key="1">
    <source>
        <dbReference type="EMBL" id="SVD81625.1"/>
    </source>
</evidence>
<gene>
    <name evidence="1" type="ORF">METZ01_LOCUS434479</name>
</gene>
<organism evidence="1">
    <name type="scientific">marine metagenome</name>
    <dbReference type="NCBI Taxonomy" id="408172"/>
    <lineage>
        <taxon>unclassified sequences</taxon>
        <taxon>metagenomes</taxon>
        <taxon>ecological metagenomes</taxon>
    </lineage>
</organism>
<dbReference type="SUPFAM" id="SSF69318">
    <property type="entry name" value="Integrin alpha N-terminal domain"/>
    <property type="match status" value="1"/>
</dbReference>
<reference evidence="1" key="1">
    <citation type="submission" date="2018-05" db="EMBL/GenBank/DDBJ databases">
        <authorList>
            <person name="Lanie J.A."/>
            <person name="Ng W.-L."/>
            <person name="Kazmierczak K.M."/>
            <person name="Andrzejewski T.M."/>
            <person name="Davidsen T.M."/>
            <person name="Wayne K.J."/>
            <person name="Tettelin H."/>
            <person name="Glass J.I."/>
            <person name="Rusch D."/>
            <person name="Podicherti R."/>
            <person name="Tsui H.-C.T."/>
            <person name="Winkler M.E."/>
        </authorList>
    </citation>
    <scope>NUCLEOTIDE SEQUENCE</scope>
</reference>
<protein>
    <recommendedName>
        <fullName evidence="2">Cadherin domain-containing protein</fullName>
    </recommendedName>
</protein>
<dbReference type="EMBL" id="UINC01175150">
    <property type="protein sequence ID" value="SVD81625.1"/>
    <property type="molecule type" value="Genomic_DNA"/>
</dbReference>
<name>A0A382YFK8_9ZZZZ</name>